<dbReference type="PANTHER" id="PTHR32297:SF1">
    <property type="entry name" value="SODIUM CHANNEL MODIFIER 1"/>
    <property type="match status" value="1"/>
</dbReference>
<evidence type="ECO:0000313" key="3">
    <source>
        <dbReference type="Proteomes" id="UP000792457"/>
    </source>
</evidence>
<sequence>MSFKRDSTDTSLLRNLKFRRVSEILAQQIPEDEARLLSNGRLTCLVCLHRPIFDNVNMLSIHRKGRRHIAGKINFVFDIYRNCRFIDHHLIIYYRTK</sequence>
<reference evidence="2" key="2">
    <citation type="submission" date="2017-10" db="EMBL/GenBank/DDBJ databases">
        <title>Ladona fulva Genome sequencing and assembly.</title>
        <authorList>
            <person name="Murali S."/>
            <person name="Richards S."/>
            <person name="Bandaranaike D."/>
            <person name="Bellair M."/>
            <person name="Blankenburg K."/>
            <person name="Chao H."/>
            <person name="Dinh H."/>
            <person name="Doddapaneni H."/>
            <person name="Dugan-Rocha S."/>
            <person name="Elkadiri S."/>
            <person name="Gnanaolivu R."/>
            <person name="Hernandez B."/>
            <person name="Skinner E."/>
            <person name="Javaid M."/>
            <person name="Lee S."/>
            <person name="Li M."/>
            <person name="Ming W."/>
            <person name="Munidasa M."/>
            <person name="Muniz J."/>
            <person name="Nguyen L."/>
            <person name="Hughes D."/>
            <person name="Osuji N."/>
            <person name="Pu L.-L."/>
            <person name="Puazo M."/>
            <person name="Qu C."/>
            <person name="Quiroz J."/>
            <person name="Raj R."/>
            <person name="Weissenberger G."/>
            <person name="Xin Y."/>
            <person name="Zou X."/>
            <person name="Han Y."/>
            <person name="Worley K."/>
            <person name="Muzny D."/>
            <person name="Gibbs R."/>
        </authorList>
    </citation>
    <scope>NUCLEOTIDE SEQUENCE</scope>
    <source>
        <strain evidence="2">Sampled in the wild</strain>
    </source>
</reference>
<dbReference type="PANTHER" id="PTHR32297">
    <property type="entry name" value="SODIUM CHANNEL MODIFIER 1"/>
    <property type="match status" value="1"/>
</dbReference>
<protein>
    <recommendedName>
        <fullName evidence="1">Sodium channel modifier 1 zinc-finger domain-containing protein</fullName>
    </recommendedName>
</protein>
<evidence type="ECO:0000259" key="1">
    <source>
        <dbReference type="Pfam" id="PF15803"/>
    </source>
</evidence>
<dbReference type="EMBL" id="KZ308349">
    <property type="protein sequence ID" value="KAG8227936.1"/>
    <property type="molecule type" value="Genomic_DNA"/>
</dbReference>
<dbReference type="GO" id="GO:0008380">
    <property type="term" value="P:RNA splicing"/>
    <property type="evidence" value="ECO:0007669"/>
    <property type="project" value="InterPro"/>
</dbReference>
<evidence type="ECO:0000313" key="2">
    <source>
        <dbReference type="EMBL" id="KAG8227936.1"/>
    </source>
</evidence>
<reference evidence="2" key="1">
    <citation type="submission" date="2013-04" db="EMBL/GenBank/DDBJ databases">
        <authorList>
            <person name="Qu J."/>
            <person name="Murali S.C."/>
            <person name="Bandaranaike D."/>
            <person name="Bellair M."/>
            <person name="Blankenburg K."/>
            <person name="Chao H."/>
            <person name="Dinh H."/>
            <person name="Doddapaneni H."/>
            <person name="Downs B."/>
            <person name="Dugan-Rocha S."/>
            <person name="Elkadiri S."/>
            <person name="Gnanaolivu R.D."/>
            <person name="Hernandez B."/>
            <person name="Javaid M."/>
            <person name="Jayaseelan J.C."/>
            <person name="Lee S."/>
            <person name="Li M."/>
            <person name="Ming W."/>
            <person name="Munidasa M."/>
            <person name="Muniz J."/>
            <person name="Nguyen L."/>
            <person name="Ongeri F."/>
            <person name="Osuji N."/>
            <person name="Pu L.-L."/>
            <person name="Puazo M."/>
            <person name="Qu C."/>
            <person name="Quiroz J."/>
            <person name="Raj R."/>
            <person name="Weissenberger G."/>
            <person name="Xin Y."/>
            <person name="Zou X."/>
            <person name="Han Y."/>
            <person name="Richards S."/>
            <person name="Worley K."/>
            <person name="Muzny D."/>
            <person name="Gibbs R."/>
        </authorList>
    </citation>
    <scope>NUCLEOTIDE SEQUENCE</scope>
    <source>
        <strain evidence="2">Sampled in the wild</strain>
    </source>
</reference>
<dbReference type="Pfam" id="PF15803">
    <property type="entry name" value="zf-SCNM1"/>
    <property type="match status" value="1"/>
</dbReference>
<comment type="caution">
    <text evidence="2">The sequence shown here is derived from an EMBL/GenBank/DDBJ whole genome shotgun (WGS) entry which is preliminary data.</text>
</comment>
<dbReference type="GO" id="GO:0005634">
    <property type="term" value="C:nucleus"/>
    <property type="evidence" value="ECO:0007669"/>
    <property type="project" value="TreeGrafter"/>
</dbReference>
<keyword evidence="3" id="KW-1185">Reference proteome</keyword>
<organism evidence="2 3">
    <name type="scientific">Ladona fulva</name>
    <name type="common">Scarce chaser dragonfly</name>
    <name type="synonym">Libellula fulva</name>
    <dbReference type="NCBI Taxonomy" id="123851"/>
    <lineage>
        <taxon>Eukaryota</taxon>
        <taxon>Metazoa</taxon>
        <taxon>Ecdysozoa</taxon>
        <taxon>Arthropoda</taxon>
        <taxon>Hexapoda</taxon>
        <taxon>Insecta</taxon>
        <taxon>Pterygota</taxon>
        <taxon>Palaeoptera</taxon>
        <taxon>Odonata</taxon>
        <taxon>Epiprocta</taxon>
        <taxon>Anisoptera</taxon>
        <taxon>Libelluloidea</taxon>
        <taxon>Libellulidae</taxon>
        <taxon>Ladona</taxon>
    </lineage>
</organism>
<accession>A0A8K0K560</accession>
<dbReference type="InterPro" id="IPR031622">
    <property type="entry name" value="Znf-SCNM1"/>
</dbReference>
<gene>
    <name evidence="2" type="ORF">J437_LFUL008748</name>
</gene>
<feature type="domain" description="Sodium channel modifier 1 zinc-finger" evidence="1">
    <location>
        <begin position="44"/>
        <end position="70"/>
    </location>
</feature>
<dbReference type="OrthoDB" id="1924550at2759"/>
<name>A0A8K0K560_LADFU</name>
<dbReference type="InterPro" id="IPR033570">
    <property type="entry name" value="SCNM1"/>
</dbReference>
<dbReference type="Proteomes" id="UP000792457">
    <property type="component" value="Unassembled WGS sequence"/>
</dbReference>
<dbReference type="AlphaFoldDB" id="A0A8K0K560"/>
<proteinExistence type="predicted"/>